<reference evidence="2" key="3">
    <citation type="submission" date="2022-06" db="UniProtKB">
        <authorList>
            <consortium name="EnsemblPlants"/>
        </authorList>
    </citation>
    <scope>IDENTIFICATION</scope>
</reference>
<accession>A0A8R7K2G3</accession>
<keyword evidence="3" id="KW-1185">Reference proteome</keyword>
<evidence type="ECO:0000313" key="2">
    <source>
        <dbReference type="EnsemblPlants" id="TuG1812G0100003154.01.T01.cds291633"/>
    </source>
</evidence>
<name>A0A8R7K2G3_TRIUA</name>
<sequence>MSRKEGKEGKRDQQYRPAHQSVAKLQLKQQLTQDTCLSTQNREDSAALAISGASTFRMQRLALFGAQN</sequence>
<dbReference type="AlphaFoldDB" id="A0A8R7K2G3"/>
<evidence type="ECO:0000256" key="1">
    <source>
        <dbReference type="SAM" id="MobiDB-lite"/>
    </source>
</evidence>
<dbReference type="Proteomes" id="UP000015106">
    <property type="component" value="Chromosome 1"/>
</dbReference>
<evidence type="ECO:0000313" key="3">
    <source>
        <dbReference type="Proteomes" id="UP000015106"/>
    </source>
</evidence>
<proteinExistence type="predicted"/>
<dbReference type="EnsemblPlants" id="TuG1812G0100003154.01.T01">
    <property type="protein sequence ID" value="TuG1812G0100003154.01.T01.cds291633"/>
    <property type="gene ID" value="TuG1812G0100003154.01"/>
</dbReference>
<reference evidence="3" key="1">
    <citation type="journal article" date="2013" name="Nature">
        <title>Draft genome of the wheat A-genome progenitor Triticum urartu.</title>
        <authorList>
            <person name="Ling H.Q."/>
            <person name="Zhao S."/>
            <person name="Liu D."/>
            <person name="Wang J."/>
            <person name="Sun H."/>
            <person name="Zhang C."/>
            <person name="Fan H."/>
            <person name="Li D."/>
            <person name="Dong L."/>
            <person name="Tao Y."/>
            <person name="Gao C."/>
            <person name="Wu H."/>
            <person name="Li Y."/>
            <person name="Cui Y."/>
            <person name="Guo X."/>
            <person name="Zheng S."/>
            <person name="Wang B."/>
            <person name="Yu K."/>
            <person name="Liang Q."/>
            <person name="Yang W."/>
            <person name="Lou X."/>
            <person name="Chen J."/>
            <person name="Feng M."/>
            <person name="Jian J."/>
            <person name="Zhang X."/>
            <person name="Luo G."/>
            <person name="Jiang Y."/>
            <person name="Liu J."/>
            <person name="Wang Z."/>
            <person name="Sha Y."/>
            <person name="Zhang B."/>
            <person name="Wu H."/>
            <person name="Tang D."/>
            <person name="Shen Q."/>
            <person name="Xue P."/>
            <person name="Zou S."/>
            <person name="Wang X."/>
            <person name="Liu X."/>
            <person name="Wang F."/>
            <person name="Yang Y."/>
            <person name="An X."/>
            <person name="Dong Z."/>
            <person name="Zhang K."/>
            <person name="Zhang X."/>
            <person name="Luo M.C."/>
            <person name="Dvorak J."/>
            <person name="Tong Y."/>
            <person name="Wang J."/>
            <person name="Yang H."/>
            <person name="Li Z."/>
            <person name="Wang D."/>
            <person name="Zhang A."/>
            <person name="Wang J."/>
        </authorList>
    </citation>
    <scope>NUCLEOTIDE SEQUENCE</scope>
    <source>
        <strain evidence="3">cv. G1812</strain>
    </source>
</reference>
<dbReference type="Gramene" id="TuG1812G0100003154.01.T01">
    <property type="protein sequence ID" value="TuG1812G0100003154.01.T01.cds291633"/>
    <property type="gene ID" value="TuG1812G0100003154.01"/>
</dbReference>
<protein>
    <submittedName>
        <fullName evidence="2">Uncharacterized protein</fullName>
    </submittedName>
</protein>
<reference evidence="2" key="2">
    <citation type="submission" date="2018-03" db="EMBL/GenBank/DDBJ databases">
        <title>The Triticum urartu genome reveals the dynamic nature of wheat genome evolution.</title>
        <authorList>
            <person name="Ling H."/>
            <person name="Ma B."/>
            <person name="Shi X."/>
            <person name="Liu H."/>
            <person name="Dong L."/>
            <person name="Sun H."/>
            <person name="Cao Y."/>
            <person name="Gao Q."/>
            <person name="Zheng S."/>
            <person name="Li Y."/>
            <person name="Yu Y."/>
            <person name="Du H."/>
            <person name="Qi M."/>
            <person name="Li Y."/>
            <person name="Yu H."/>
            <person name="Cui Y."/>
            <person name="Wang N."/>
            <person name="Chen C."/>
            <person name="Wu H."/>
            <person name="Zhao Y."/>
            <person name="Zhang J."/>
            <person name="Li Y."/>
            <person name="Zhou W."/>
            <person name="Zhang B."/>
            <person name="Hu W."/>
            <person name="Eijk M."/>
            <person name="Tang J."/>
            <person name="Witsenboer H."/>
            <person name="Zhao S."/>
            <person name="Li Z."/>
            <person name="Zhang A."/>
            <person name="Wang D."/>
            <person name="Liang C."/>
        </authorList>
    </citation>
    <scope>NUCLEOTIDE SEQUENCE [LARGE SCALE GENOMIC DNA]</scope>
    <source>
        <strain evidence="2">cv. G1812</strain>
    </source>
</reference>
<feature type="compositionally biased region" description="Basic and acidic residues" evidence="1">
    <location>
        <begin position="1"/>
        <end position="14"/>
    </location>
</feature>
<organism evidence="2 3">
    <name type="scientific">Triticum urartu</name>
    <name type="common">Red wild einkorn</name>
    <name type="synonym">Crithodium urartu</name>
    <dbReference type="NCBI Taxonomy" id="4572"/>
    <lineage>
        <taxon>Eukaryota</taxon>
        <taxon>Viridiplantae</taxon>
        <taxon>Streptophyta</taxon>
        <taxon>Embryophyta</taxon>
        <taxon>Tracheophyta</taxon>
        <taxon>Spermatophyta</taxon>
        <taxon>Magnoliopsida</taxon>
        <taxon>Liliopsida</taxon>
        <taxon>Poales</taxon>
        <taxon>Poaceae</taxon>
        <taxon>BOP clade</taxon>
        <taxon>Pooideae</taxon>
        <taxon>Triticodae</taxon>
        <taxon>Triticeae</taxon>
        <taxon>Triticinae</taxon>
        <taxon>Triticum</taxon>
    </lineage>
</organism>
<feature type="region of interest" description="Disordered" evidence="1">
    <location>
        <begin position="1"/>
        <end position="23"/>
    </location>
</feature>